<feature type="region of interest" description="Disordered" evidence="2">
    <location>
        <begin position="1"/>
        <end position="21"/>
    </location>
</feature>
<dbReference type="Gene3D" id="3.40.50.10540">
    <property type="entry name" value="Crotonobetainyl-coa:carnitine coa-transferase, domain 1"/>
    <property type="match status" value="1"/>
</dbReference>
<evidence type="ECO:0000256" key="1">
    <source>
        <dbReference type="ARBA" id="ARBA00022679"/>
    </source>
</evidence>
<dbReference type="AlphaFoldDB" id="A0A0C4YRQ7"/>
<dbReference type="InterPro" id="IPR050483">
    <property type="entry name" value="CoA-transferase_III_domain"/>
</dbReference>
<dbReference type="PANTHER" id="PTHR48207">
    <property type="entry name" value="SUCCINATE--HYDROXYMETHYLGLUTARATE COA-TRANSFERASE"/>
    <property type="match status" value="1"/>
</dbReference>
<dbReference type="InterPro" id="IPR044855">
    <property type="entry name" value="CoA-Trfase_III_dom3_sf"/>
</dbReference>
<dbReference type="EMBL" id="CP010537">
    <property type="protein sequence ID" value="AJG23316.1"/>
    <property type="molecule type" value="Genomic_DNA"/>
</dbReference>
<keyword evidence="4" id="KW-1185">Reference proteome</keyword>
<accession>A0A0C4YRQ7</accession>
<dbReference type="GO" id="GO:0008410">
    <property type="term" value="F:CoA-transferase activity"/>
    <property type="evidence" value="ECO:0007669"/>
    <property type="project" value="TreeGrafter"/>
</dbReference>
<sequence length="422" mass="43770">MAQTDLQSALPSHTPPSSEAVDDLPFSGLRILDISQGIAGPYCAHILWQQGADVIKVDPPAGDWGRHVGVVRGEHSALSIAYNAGKRGVCIDAATDAGKALLFDLALRADIVVQNFRPQVAERLGVGYAALSARNPALVYVSISGYGAHGPYADHPASDSVMQADSGLMHTNRMADGSPRRIGMLLADAATGLYAAQAAAAALCRRFRSGAGAHVELSLFDACVALQANNILEYAIQGAVAAGPVSAPNGVFATSDGSLTLLALNNAQFGRLCRALDRPGWAQDARFADNASRMAHAAGLQDAVAAVLAGKSTAHWLGILQAHDVLHAPVRNYQQVLDHPLAAPQGTFQTVEQAGLGALPFAGIPAKGMRRAATAAPRVGEHTEAVLREYGVTPDKLAQWLETGIVRQASPLAGNATAGGTA</sequence>
<keyword evidence="1" id="KW-0808">Transferase</keyword>
<dbReference type="Pfam" id="PF02515">
    <property type="entry name" value="CoA_transf_3"/>
    <property type="match status" value="1"/>
</dbReference>
<dbReference type="Proteomes" id="UP000031843">
    <property type="component" value="Chromosome secondary"/>
</dbReference>
<dbReference type="PANTHER" id="PTHR48207:SF4">
    <property type="entry name" value="BLL6097 PROTEIN"/>
    <property type="match status" value="1"/>
</dbReference>
<dbReference type="KEGG" id="cbw:RR42_s1728"/>
<evidence type="ECO:0000313" key="3">
    <source>
        <dbReference type="EMBL" id="AJG23316.1"/>
    </source>
</evidence>
<dbReference type="InterPro" id="IPR023606">
    <property type="entry name" value="CoA-Trfase_III_dom_1_sf"/>
</dbReference>
<reference evidence="3 4" key="1">
    <citation type="journal article" date="2015" name="Genome Announc.">
        <title>Complete Genome Sequence of Cupriavidus basilensis 4G11, Isolated from the Oak Ridge Field Research Center Site.</title>
        <authorList>
            <person name="Ray J."/>
            <person name="Waters R.J."/>
            <person name="Skerker J.M."/>
            <person name="Kuehl J.V."/>
            <person name="Price M.N."/>
            <person name="Huang J."/>
            <person name="Chakraborty R."/>
            <person name="Arkin A.P."/>
            <person name="Deutschbauer A."/>
        </authorList>
    </citation>
    <scope>NUCLEOTIDE SEQUENCE [LARGE SCALE GENOMIC DNA]</scope>
    <source>
        <strain evidence="3">4G11</strain>
    </source>
</reference>
<organism evidence="3 4">
    <name type="scientific">Cupriavidus basilensis</name>
    <dbReference type="NCBI Taxonomy" id="68895"/>
    <lineage>
        <taxon>Bacteria</taxon>
        <taxon>Pseudomonadati</taxon>
        <taxon>Pseudomonadota</taxon>
        <taxon>Betaproteobacteria</taxon>
        <taxon>Burkholderiales</taxon>
        <taxon>Burkholderiaceae</taxon>
        <taxon>Cupriavidus</taxon>
    </lineage>
</organism>
<evidence type="ECO:0000313" key="4">
    <source>
        <dbReference type="Proteomes" id="UP000031843"/>
    </source>
</evidence>
<dbReference type="STRING" id="68895.RR42_s1728"/>
<gene>
    <name evidence="3" type="ORF">RR42_s1728</name>
</gene>
<dbReference type="RefSeq" id="WP_082055140.1">
    <property type="nucleotide sequence ID" value="NZ_CP010537.1"/>
</dbReference>
<dbReference type="InterPro" id="IPR003673">
    <property type="entry name" value="CoA-Trfase_fam_III"/>
</dbReference>
<dbReference type="Gene3D" id="3.30.1540.10">
    <property type="entry name" value="formyl-coa transferase, domain 3"/>
    <property type="match status" value="1"/>
</dbReference>
<protein>
    <submittedName>
        <fullName evidence="3">CAIB/BAIF family protein</fullName>
    </submittedName>
</protein>
<feature type="compositionally biased region" description="Polar residues" evidence="2">
    <location>
        <begin position="1"/>
        <end position="17"/>
    </location>
</feature>
<proteinExistence type="predicted"/>
<name>A0A0C4YRQ7_9BURK</name>
<dbReference type="SUPFAM" id="SSF89796">
    <property type="entry name" value="CoA-transferase family III (CaiB/BaiF)"/>
    <property type="match status" value="1"/>
</dbReference>
<evidence type="ECO:0000256" key="2">
    <source>
        <dbReference type="SAM" id="MobiDB-lite"/>
    </source>
</evidence>